<comment type="caution">
    <text evidence="1">The sequence shown here is derived from an EMBL/GenBank/DDBJ whole genome shotgun (WGS) entry which is preliminary data.</text>
</comment>
<dbReference type="Proteomes" id="UP001205601">
    <property type="component" value="Unassembled WGS sequence"/>
</dbReference>
<sequence>MARRNRVTPEGEIVADPARGLLTGNRGILCDAGATLRWPYRHKAWICCVLDWKGNRQPLASAHRWTPLFFLDEAVALAAGHRPCGYCRRDDYNRFRAAWAGAGLGADPRAGDIDRALHAARICPRNQAKITFTAPWPDLPDGAFVRLPEGPALVLGDRLLPWSPEGYAPALPRPAAGEVEVLTPRPTVAVIAAGYAPALHPSAGAMSHLR</sequence>
<dbReference type="RefSeq" id="WP_261494119.1">
    <property type="nucleotide sequence ID" value="NZ_JAOCQF010000001.1"/>
</dbReference>
<keyword evidence="2" id="KW-1185">Reference proteome</keyword>
<protein>
    <submittedName>
        <fullName evidence="1">Uncharacterized protein</fullName>
    </submittedName>
</protein>
<evidence type="ECO:0000313" key="1">
    <source>
        <dbReference type="EMBL" id="MCT8328695.1"/>
    </source>
</evidence>
<proteinExistence type="predicted"/>
<evidence type="ECO:0000313" key="2">
    <source>
        <dbReference type="Proteomes" id="UP001205601"/>
    </source>
</evidence>
<reference evidence="2" key="1">
    <citation type="submission" date="2023-07" db="EMBL/GenBank/DDBJ databases">
        <title>Defluviimonas sediminis sp. nov., isolated from mangrove sediment.</title>
        <authorList>
            <person name="Liu L."/>
            <person name="Li J."/>
            <person name="Huang Y."/>
            <person name="Pan J."/>
            <person name="Li M."/>
        </authorList>
    </citation>
    <scope>NUCLEOTIDE SEQUENCE [LARGE SCALE GENOMIC DNA]</scope>
    <source>
        <strain evidence="2">FT324</strain>
    </source>
</reference>
<gene>
    <name evidence="1" type="ORF">N5I32_04105</name>
</gene>
<organism evidence="1 2">
    <name type="scientific">Albidovulum sediminis</name>
    <dbReference type="NCBI Taxonomy" id="3066345"/>
    <lineage>
        <taxon>Bacteria</taxon>
        <taxon>Pseudomonadati</taxon>
        <taxon>Pseudomonadota</taxon>
        <taxon>Alphaproteobacteria</taxon>
        <taxon>Rhodobacterales</taxon>
        <taxon>Paracoccaceae</taxon>
        <taxon>Albidovulum</taxon>
    </lineage>
</organism>
<dbReference type="EMBL" id="JAOCQF010000001">
    <property type="protein sequence ID" value="MCT8328695.1"/>
    <property type="molecule type" value="Genomic_DNA"/>
</dbReference>
<name>A0ABT2NIY4_9RHOB</name>
<accession>A0ABT2NIY4</accession>